<proteinExistence type="inferred from homology"/>
<reference evidence="10 11" key="1">
    <citation type="submission" date="2020-08" db="EMBL/GenBank/DDBJ databases">
        <title>Bridging the membrane lipid divide: bacteria of the FCB group superphylum have the potential to synthesize archaeal ether lipids.</title>
        <authorList>
            <person name="Villanueva L."/>
            <person name="Von Meijenfeldt F.A.B."/>
            <person name="Westbye A.B."/>
            <person name="Yadav S."/>
            <person name="Hopmans E.C."/>
            <person name="Dutilh B.E."/>
            <person name="Sinninghe Damste J.S."/>
        </authorList>
    </citation>
    <scope>NUCLEOTIDE SEQUENCE [LARGE SCALE GENOMIC DNA]</scope>
    <source>
        <strain evidence="10">NIOZ-UU17</strain>
    </source>
</reference>
<dbReference type="InterPro" id="IPR050060">
    <property type="entry name" value="Phosphoglucosamine_mutase"/>
</dbReference>
<dbReference type="GO" id="GO:0005829">
    <property type="term" value="C:cytosol"/>
    <property type="evidence" value="ECO:0007669"/>
    <property type="project" value="TreeGrafter"/>
</dbReference>
<sequence length="497" mass="54362">MGETVKINDLMVQSGVKFGTSGARGLADDITDRVSYAYTAAFIQYLEETGELKKSGGAIAVGGDLRSSTERIMTAAARAISDQGYEPQCCGILPAPALANYGLINEIPTVMVTGSHIPEDRNGIKYTKKEGEILKHDEAGIKHQAVTLPQGLFDERGMFFVKENPLIPGSEASDLYVDRYLDFFAGNCLNGKKIGVYQHSAAGRDQMVIILSALGAHVTPLGYSEIFIPVDTEAIRPEDVEAAKIWSDEHHFDAIISTDGDGDRPLISDENGKWLRGDVAGILCAAFLEADAVATPISCNSAVEKCGFFKMIYRTKIGSPFVIEAMQQAREEGAKRVVGYEANGGFLTASPIESGEKILSPLPTRDAMILHITILLLSIEKNITISELVSELPQRFSYSNRLKEFPTEKSSARINQLYSGDESRDKETIGAIFGEQFGPVASFDTTDGLRITFQNDEIVHLRPSGNAPEFRCYNEADTESRAVEMNQICMDIMANWR</sequence>
<dbReference type="InterPro" id="IPR005845">
    <property type="entry name" value="A-D-PHexomutase_a/b/a-II"/>
</dbReference>
<dbReference type="InterPro" id="IPR005844">
    <property type="entry name" value="A-D-PHexomutase_a/b/a-I"/>
</dbReference>
<dbReference type="InterPro" id="IPR005846">
    <property type="entry name" value="A-D-PHexomutase_a/b/a-III"/>
</dbReference>
<evidence type="ECO:0000313" key="10">
    <source>
        <dbReference type="EMBL" id="MBC8434559.1"/>
    </source>
</evidence>
<dbReference type="Pfam" id="PF02880">
    <property type="entry name" value="PGM_PMM_III"/>
    <property type="match status" value="1"/>
</dbReference>
<dbReference type="GO" id="GO:0009252">
    <property type="term" value="P:peptidoglycan biosynthetic process"/>
    <property type="evidence" value="ECO:0007669"/>
    <property type="project" value="TreeGrafter"/>
</dbReference>
<evidence type="ECO:0000313" key="11">
    <source>
        <dbReference type="Proteomes" id="UP000605201"/>
    </source>
</evidence>
<keyword evidence="3" id="KW-0597">Phosphoprotein</keyword>
<evidence type="ECO:0000259" key="9">
    <source>
        <dbReference type="Pfam" id="PF02880"/>
    </source>
</evidence>
<dbReference type="CDD" id="cd03088">
    <property type="entry name" value="ManB"/>
    <property type="match status" value="1"/>
</dbReference>
<feature type="domain" description="Alpha-D-phosphohexomutase alpha/beta/alpha" evidence="7">
    <location>
        <begin position="16"/>
        <end position="144"/>
    </location>
</feature>
<feature type="domain" description="Alpha-D-phosphohexomutase alpha/beta/alpha" evidence="9">
    <location>
        <begin position="277"/>
        <end position="396"/>
    </location>
</feature>
<evidence type="ECO:0000256" key="5">
    <source>
        <dbReference type="ARBA" id="ARBA00022842"/>
    </source>
</evidence>
<dbReference type="PANTHER" id="PTHR42946">
    <property type="entry name" value="PHOSPHOHEXOSE MUTASE"/>
    <property type="match status" value="1"/>
</dbReference>
<evidence type="ECO:0000256" key="1">
    <source>
        <dbReference type="ARBA" id="ARBA00001946"/>
    </source>
</evidence>
<dbReference type="GO" id="GO:0006048">
    <property type="term" value="P:UDP-N-acetylglucosamine biosynthetic process"/>
    <property type="evidence" value="ECO:0007669"/>
    <property type="project" value="TreeGrafter"/>
</dbReference>
<dbReference type="InterPro" id="IPR016055">
    <property type="entry name" value="A-D-PHexomutase_a/b/a-I/II/III"/>
</dbReference>
<dbReference type="SUPFAM" id="SSF55957">
    <property type="entry name" value="Phosphoglucomutase, C-terminal domain"/>
    <property type="match status" value="1"/>
</dbReference>
<comment type="cofactor">
    <cofactor evidence="1">
        <name>Mg(2+)</name>
        <dbReference type="ChEBI" id="CHEBI:18420"/>
    </cofactor>
</comment>
<keyword evidence="6" id="KW-0413">Isomerase</keyword>
<dbReference type="GO" id="GO:0005975">
    <property type="term" value="P:carbohydrate metabolic process"/>
    <property type="evidence" value="ECO:0007669"/>
    <property type="project" value="InterPro"/>
</dbReference>
<keyword evidence="4" id="KW-0479">Metal-binding</keyword>
<comment type="similarity">
    <text evidence="2">Belongs to the phosphohexose mutase family.</text>
</comment>
<accession>A0A8J6P2C3</accession>
<dbReference type="GO" id="GO:0008966">
    <property type="term" value="F:phosphoglucosamine mutase activity"/>
    <property type="evidence" value="ECO:0007669"/>
    <property type="project" value="TreeGrafter"/>
</dbReference>
<dbReference type="Gene3D" id="3.30.310.50">
    <property type="entry name" value="Alpha-D-phosphohexomutase, C-terminal domain"/>
    <property type="match status" value="1"/>
</dbReference>
<feature type="domain" description="Alpha-D-phosphohexomutase alpha/beta/alpha" evidence="8">
    <location>
        <begin position="176"/>
        <end position="272"/>
    </location>
</feature>
<dbReference type="GO" id="GO:0004615">
    <property type="term" value="F:phosphomannomutase activity"/>
    <property type="evidence" value="ECO:0007669"/>
    <property type="project" value="TreeGrafter"/>
</dbReference>
<dbReference type="InterPro" id="IPR036900">
    <property type="entry name" value="A-D-PHexomutase_C_sf"/>
</dbReference>
<evidence type="ECO:0000256" key="2">
    <source>
        <dbReference type="ARBA" id="ARBA00010231"/>
    </source>
</evidence>
<dbReference type="Pfam" id="PF02879">
    <property type="entry name" value="PGM_PMM_II"/>
    <property type="match status" value="1"/>
</dbReference>
<evidence type="ECO:0000256" key="4">
    <source>
        <dbReference type="ARBA" id="ARBA00022723"/>
    </source>
</evidence>
<dbReference type="SUPFAM" id="SSF53738">
    <property type="entry name" value="Phosphoglucomutase, first 3 domains"/>
    <property type="match status" value="3"/>
</dbReference>
<evidence type="ECO:0000259" key="8">
    <source>
        <dbReference type="Pfam" id="PF02879"/>
    </source>
</evidence>
<protein>
    <submittedName>
        <fullName evidence="10">Phosphomannomutase</fullName>
    </submittedName>
</protein>
<dbReference type="Proteomes" id="UP000605201">
    <property type="component" value="Unassembled WGS sequence"/>
</dbReference>
<dbReference type="Pfam" id="PF02878">
    <property type="entry name" value="PGM_PMM_I"/>
    <property type="match status" value="1"/>
</dbReference>
<name>A0A8J6P2C3_9BACT</name>
<dbReference type="Gene3D" id="3.40.120.10">
    <property type="entry name" value="Alpha-D-Glucose-1,6-Bisphosphate, subunit A, domain 3"/>
    <property type="match status" value="3"/>
</dbReference>
<evidence type="ECO:0000256" key="3">
    <source>
        <dbReference type="ARBA" id="ARBA00022553"/>
    </source>
</evidence>
<dbReference type="GO" id="GO:0046872">
    <property type="term" value="F:metal ion binding"/>
    <property type="evidence" value="ECO:0007669"/>
    <property type="project" value="UniProtKB-KW"/>
</dbReference>
<keyword evidence="5" id="KW-0460">Magnesium</keyword>
<dbReference type="EMBL" id="JACNIG010000460">
    <property type="protein sequence ID" value="MBC8434559.1"/>
    <property type="molecule type" value="Genomic_DNA"/>
</dbReference>
<evidence type="ECO:0000256" key="6">
    <source>
        <dbReference type="ARBA" id="ARBA00023235"/>
    </source>
</evidence>
<dbReference type="PANTHER" id="PTHR42946:SF1">
    <property type="entry name" value="PHOSPHOGLUCOMUTASE (ALPHA-D-GLUCOSE-1,6-BISPHOSPHATE-DEPENDENT)"/>
    <property type="match status" value="1"/>
</dbReference>
<gene>
    <name evidence="10" type="ORF">H8D96_21835</name>
</gene>
<organism evidence="10 11">
    <name type="scientific">Candidatus Desulfatibia vada</name>
    <dbReference type="NCBI Taxonomy" id="2841696"/>
    <lineage>
        <taxon>Bacteria</taxon>
        <taxon>Pseudomonadati</taxon>
        <taxon>Thermodesulfobacteriota</taxon>
        <taxon>Desulfobacteria</taxon>
        <taxon>Desulfobacterales</taxon>
        <taxon>Desulfobacterales incertae sedis</taxon>
        <taxon>Candidatus Desulfatibia</taxon>
    </lineage>
</organism>
<comment type="caution">
    <text evidence="10">The sequence shown here is derived from an EMBL/GenBank/DDBJ whole genome shotgun (WGS) entry which is preliminary data.</text>
</comment>
<dbReference type="AlphaFoldDB" id="A0A8J6P2C3"/>
<evidence type="ECO:0000259" key="7">
    <source>
        <dbReference type="Pfam" id="PF02878"/>
    </source>
</evidence>